<keyword evidence="2" id="KW-1185">Reference proteome</keyword>
<gene>
    <name evidence="1" type="ORF">AVEN_13574_1</name>
</gene>
<reference evidence="1 2" key="1">
    <citation type="journal article" date="2019" name="Sci. Rep.">
        <title>Orb-weaving spider Araneus ventricosus genome elucidates the spidroin gene catalogue.</title>
        <authorList>
            <person name="Kono N."/>
            <person name="Nakamura H."/>
            <person name="Ohtoshi R."/>
            <person name="Moran D.A.P."/>
            <person name="Shinohara A."/>
            <person name="Yoshida Y."/>
            <person name="Fujiwara M."/>
            <person name="Mori M."/>
            <person name="Tomita M."/>
            <person name="Arakawa K."/>
        </authorList>
    </citation>
    <scope>NUCLEOTIDE SEQUENCE [LARGE SCALE GENOMIC DNA]</scope>
</reference>
<name>A0A4Y2D3R5_ARAVE</name>
<proteinExistence type="predicted"/>
<evidence type="ECO:0000313" key="1">
    <source>
        <dbReference type="EMBL" id="GBM11343.1"/>
    </source>
</evidence>
<comment type="caution">
    <text evidence="1">The sequence shown here is derived from an EMBL/GenBank/DDBJ whole genome shotgun (WGS) entry which is preliminary data.</text>
</comment>
<dbReference type="Proteomes" id="UP000499080">
    <property type="component" value="Unassembled WGS sequence"/>
</dbReference>
<dbReference type="AlphaFoldDB" id="A0A4Y2D3R5"/>
<sequence>MTKTKYFLECVRSIESAVMAMFTADGKMISSKNNNGRKIRLIDKERRVQKYVKSQNQALVNPDNIRNEQSSSGRISSKTIKKEFHAASIYERVIFHKPLVTFCHTVKRRQ</sequence>
<evidence type="ECO:0000313" key="2">
    <source>
        <dbReference type="Proteomes" id="UP000499080"/>
    </source>
</evidence>
<dbReference type="OrthoDB" id="6433509at2759"/>
<accession>A0A4Y2D3R5</accession>
<dbReference type="EMBL" id="BGPR01000298">
    <property type="protein sequence ID" value="GBM11343.1"/>
    <property type="molecule type" value="Genomic_DNA"/>
</dbReference>
<protein>
    <submittedName>
        <fullName evidence="1">Uncharacterized protein</fullName>
    </submittedName>
</protein>
<organism evidence="1 2">
    <name type="scientific">Araneus ventricosus</name>
    <name type="common">Orbweaver spider</name>
    <name type="synonym">Epeira ventricosa</name>
    <dbReference type="NCBI Taxonomy" id="182803"/>
    <lineage>
        <taxon>Eukaryota</taxon>
        <taxon>Metazoa</taxon>
        <taxon>Ecdysozoa</taxon>
        <taxon>Arthropoda</taxon>
        <taxon>Chelicerata</taxon>
        <taxon>Arachnida</taxon>
        <taxon>Araneae</taxon>
        <taxon>Araneomorphae</taxon>
        <taxon>Entelegynae</taxon>
        <taxon>Araneoidea</taxon>
        <taxon>Araneidae</taxon>
        <taxon>Araneus</taxon>
    </lineage>
</organism>